<accession>A0A1G4IY35</accession>
<gene>
    <name evidence="1" type="ORF">LAMI_0B08570G</name>
</gene>
<dbReference type="SUPFAM" id="SSF47240">
    <property type="entry name" value="Ferritin-like"/>
    <property type="match status" value="1"/>
</dbReference>
<dbReference type="InterPro" id="IPR052965">
    <property type="entry name" value="Pigment-catalase-like"/>
</dbReference>
<protein>
    <submittedName>
        <fullName evidence="1">LAMI_0B08570g1_1</fullName>
    </submittedName>
</protein>
<evidence type="ECO:0000313" key="2">
    <source>
        <dbReference type="Proteomes" id="UP000191024"/>
    </source>
</evidence>
<dbReference type="STRING" id="1230905.A0A1G4IY35"/>
<name>A0A1G4IY35_9SACH</name>
<keyword evidence="2" id="KW-1185">Reference proteome</keyword>
<dbReference type="InterPro" id="IPR009078">
    <property type="entry name" value="Ferritin-like_SF"/>
</dbReference>
<dbReference type="AlphaFoldDB" id="A0A1G4IY35"/>
<sequence>MCQIQGEICTMRFNFTGTAAGLAALTLAAPTTLVRRSGNNTDVGVLQFALTLEHLENAFYKQAVSTWTLEDFVAANFSESFFSQVKYITHDEERHVIFLEDALRAAGAEPVPACSYQFNLSGPQDFIAKAAIIEGVGASAYAGAAPLIGFKQYLTAAASILVTESLHQSALRSAVGEVPMANPFGTPLGVRAVYSAASQFIVSCPDAAKLNVQSYPVLTLTQGLPLAPNESATFNVAAGGPTLPSTACVTFYSGLDMVPVAASVSGKQITCVVPSQASGQSYVFISSDRSSNLTDANILYGPAIVEVTPGSPTFNVSVT</sequence>
<dbReference type="PANTHER" id="PTHR31694">
    <property type="entry name" value="DESICCATION-LIKE PROTEIN"/>
    <property type="match status" value="1"/>
</dbReference>
<dbReference type="PANTHER" id="PTHR31694:SF26">
    <property type="entry name" value="OS05G0151100 PROTEIN"/>
    <property type="match status" value="1"/>
</dbReference>
<proteinExistence type="predicted"/>
<dbReference type="Gene3D" id="1.20.1260.10">
    <property type="match status" value="1"/>
</dbReference>
<dbReference type="Pfam" id="PF13668">
    <property type="entry name" value="Ferritin_2"/>
    <property type="match status" value="1"/>
</dbReference>
<reference evidence="1 2" key="1">
    <citation type="submission" date="2016-03" db="EMBL/GenBank/DDBJ databases">
        <authorList>
            <person name="Devillers H."/>
        </authorList>
    </citation>
    <scope>NUCLEOTIDE SEQUENCE [LARGE SCALE GENOMIC DNA]</scope>
    <source>
        <strain evidence="1">CBS 11717</strain>
    </source>
</reference>
<dbReference type="EMBL" id="LT598464">
    <property type="protein sequence ID" value="SCU82005.1"/>
    <property type="molecule type" value="Genomic_DNA"/>
</dbReference>
<dbReference type="Proteomes" id="UP000191024">
    <property type="component" value="Chromosome B"/>
</dbReference>
<dbReference type="OrthoDB" id="1001765at2759"/>
<organism evidence="1 2">
    <name type="scientific">Lachancea mirantina</name>
    <dbReference type="NCBI Taxonomy" id="1230905"/>
    <lineage>
        <taxon>Eukaryota</taxon>
        <taxon>Fungi</taxon>
        <taxon>Dikarya</taxon>
        <taxon>Ascomycota</taxon>
        <taxon>Saccharomycotina</taxon>
        <taxon>Saccharomycetes</taxon>
        <taxon>Saccharomycetales</taxon>
        <taxon>Saccharomycetaceae</taxon>
        <taxon>Lachancea</taxon>
    </lineage>
</organism>
<evidence type="ECO:0000313" key="1">
    <source>
        <dbReference type="EMBL" id="SCU82005.1"/>
    </source>
</evidence>
<dbReference type="InterPro" id="IPR012347">
    <property type="entry name" value="Ferritin-like"/>
</dbReference>